<dbReference type="AlphaFoldDB" id="X1C6L6"/>
<proteinExistence type="predicted"/>
<evidence type="ECO:0000313" key="1">
    <source>
        <dbReference type="EMBL" id="GAG92028.1"/>
    </source>
</evidence>
<protein>
    <submittedName>
        <fullName evidence="1">Uncharacterized protein</fullName>
    </submittedName>
</protein>
<organism evidence="1">
    <name type="scientific">marine sediment metagenome</name>
    <dbReference type="NCBI Taxonomy" id="412755"/>
    <lineage>
        <taxon>unclassified sequences</taxon>
        <taxon>metagenomes</taxon>
        <taxon>ecological metagenomes</taxon>
    </lineage>
</organism>
<feature type="non-terminal residue" evidence="1">
    <location>
        <position position="1"/>
    </location>
</feature>
<name>X1C6L6_9ZZZZ</name>
<gene>
    <name evidence="1" type="ORF">S01H4_42562</name>
</gene>
<reference evidence="1" key="1">
    <citation type="journal article" date="2014" name="Front. Microbiol.">
        <title>High frequency of phylogenetically diverse reductive dehalogenase-homologous genes in deep subseafloor sedimentary metagenomes.</title>
        <authorList>
            <person name="Kawai M."/>
            <person name="Futagami T."/>
            <person name="Toyoda A."/>
            <person name="Takaki Y."/>
            <person name="Nishi S."/>
            <person name="Hori S."/>
            <person name="Arai W."/>
            <person name="Tsubouchi T."/>
            <person name="Morono Y."/>
            <person name="Uchiyama I."/>
            <person name="Ito T."/>
            <person name="Fujiyama A."/>
            <person name="Inagaki F."/>
            <person name="Takami H."/>
        </authorList>
    </citation>
    <scope>NUCLEOTIDE SEQUENCE</scope>
    <source>
        <strain evidence="1">Expedition CK06-06</strain>
    </source>
</reference>
<comment type="caution">
    <text evidence="1">The sequence shown here is derived from an EMBL/GenBank/DDBJ whole genome shotgun (WGS) entry which is preliminary data.</text>
</comment>
<sequence>QQLLRLEQEFKQRGNFFLVIDAGCKLIMSIGTYSESSYSGNLTLTKKQAKKLAGYLFFWAGEMLVGKRKIKIPAETSYIFDINDKV</sequence>
<accession>X1C6L6</accession>
<dbReference type="EMBL" id="BART01023387">
    <property type="protein sequence ID" value="GAG92028.1"/>
    <property type="molecule type" value="Genomic_DNA"/>
</dbReference>